<sequence length="112" mass="12775">MCYLFQIIWLMVNVLLLQLVDVSVLFAQRLAPEDHQVLQMVHLSKIISVQSRYFASDQRQSDSRRVVIVLVPPGGEKLRVQRRLSTESFLVVGPSPNLPNGLDVPPPVRKTW</sequence>
<dbReference type="RefSeq" id="XP_022655172.1">
    <property type="nucleotide sequence ID" value="XM_022799437.1"/>
</dbReference>
<evidence type="ECO:0000256" key="1">
    <source>
        <dbReference type="SAM" id="Phobius"/>
    </source>
</evidence>
<keyword evidence="3" id="KW-1185">Reference proteome</keyword>
<proteinExistence type="predicted"/>
<dbReference type="Proteomes" id="UP000594260">
    <property type="component" value="Unplaced"/>
</dbReference>
<keyword evidence="1" id="KW-1133">Transmembrane helix</keyword>
<dbReference type="InParanoid" id="A0A7M7JZK8"/>
<accession>A0A7M7JZK8</accession>
<dbReference type="EnsemblMetazoa" id="XM_022799437">
    <property type="protein sequence ID" value="XP_022655172"/>
    <property type="gene ID" value="LOC111247903"/>
</dbReference>
<dbReference type="AlphaFoldDB" id="A0A7M7JZK8"/>
<dbReference type="OrthoDB" id="10547706at2759"/>
<organism evidence="2 3">
    <name type="scientific">Varroa destructor</name>
    <name type="common">Honeybee mite</name>
    <dbReference type="NCBI Taxonomy" id="109461"/>
    <lineage>
        <taxon>Eukaryota</taxon>
        <taxon>Metazoa</taxon>
        <taxon>Ecdysozoa</taxon>
        <taxon>Arthropoda</taxon>
        <taxon>Chelicerata</taxon>
        <taxon>Arachnida</taxon>
        <taxon>Acari</taxon>
        <taxon>Parasitiformes</taxon>
        <taxon>Mesostigmata</taxon>
        <taxon>Gamasina</taxon>
        <taxon>Dermanyssoidea</taxon>
        <taxon>Varroidae</taxon>
        <taxon>Varroa</taxon>
    </lineage>
</organism>
<feature type="transmembrane region" description="Helical" evidence="1">
    <location>
        <begin position="6"/>
        <end position="27"/>
    </location>
</feature>
<dbReference type="KEGG" id="vde:111247903"/>
<name>A0A7M7JZK8_VARDE</name>
<dbReference type="GeneID" id="111247903"/>
<evidence type="ECO:0000313" key="2">
    <source>
        <dbReference type="EnsemblMetazoa" id="XP_022655172"/>
    </source>
</evidence>
<protein>
    <submittedName>
        <fullName evidence="2">Uncharacterized protein</fullName>
    </submittedName>
</protein>
<keyword evidence="1" id="KW-0812">Transmembrane</keyword>
<evidence type="ECO:0000313" key="3">
    <source>
        <dbReference type="Proteomes" id="UP000594260"/>
    </source>
</evidence>
<reference evidence="2" key="1">
    <citation type="submission" date="2021-01" db="UniProtKB">
        <authorList>
            <consortium name="EnsemblMetazoa"/>
        </authorList>
    </citation>
    <scope>IDENTIFICATION</scope>
</reference>
<keyword evidence="1" id="KW-0472">Membrane</keyword>